<protein>
    <recommendedName>
        <fullName evidence="1">RNase H type-1 domain-containing protein</fullName>
    </recommendedName>
</protein>
<dbReference type="GO" id="GO:0004523">
    <property type="term" value="F:RNA-DNA hybrid ribonuclease activity"/>
    <property type="evidence" value="ECO:0007669"/>
    <property type="project" value="InterPro"/>
</dbReference>
<organism evidence="2 3">
    <name type="scientific">Crotalaria pallida</name>
    <name type="common">Smooth rattlebox</name>
    <name type="synonym">Crotalaria striata</name>
    <dbReference type="NCBI Taxonomy" id="3830"/>
    <lineage>
        <taxon>Eukaryota</taxon>
        <taxon>Viridiplantae</taxon>
        <taxon>Streptophyta</taxon>
        <taxon>Embryophyta</taxon>
        <taxon>Tracheophyta</taxon>
        <taxon>Spermatophyta</taxon>
        <taxon>Magnoliopsida</taxon>
        <taxon>eudicotyledons</taxon>
        <taxon>Gunneridae</taxon>
        <taxon>Pentapetalae</taxon>
        <taxon>rosids</taxon>
        <taxon>fabids</taxon>
        <taxon>Fabales</taxon>
        <taxon>Fabaceae</taxon>
        <taxon>Papilionoideae</taxon>
        <taxon>50 kb inversion clade</taxon>
        <taxon>genistoids sensu lato</taxon>
        <taxon>core genistoids</taxon>
        <taxon>Crotalarieae</taxon>
        <taxon>Crotalaria</taxon>
    </lineage>
</organism>
<dbReference type="InterPro" id="IPR044730">
    <property type="entry name" value="RNase_H-like_dom_plant"/>
</dbReference>
<sequence length="92" mass="10397">MLKALPTVSSTRVLMAELLAIRKGLSFAWARGYNHVICKSDSKVEVRLVSMESCPQFHLFGAIIHVIQTKEEPVPTLMSFEKRILELISLQN</sequence>
<proteinExistence type="predicted"/>
<dbReference type="Proteomes" id="UP001372338">
    <property type="component" value="Unassembled WGS sequence"/>
</dbReference>
<feature type="domain" description="RNase H type-1" evidence="1">
    <location>
        <begin position="10"/>
        <end position="68"/>
    </location>
</feature>
<evidence type="ECO:0000259" key="1">
    <source>
        <dbReference type="Pfam" id="PF13456"/>
    </source>
</evidence>
<dbReference type="Pfam" id="PF13456">
    <property type="entry name" value="RVT_3"/>
    <property type="match status" value="1"/>
</dbReference>
<evidence type="ECO:0000313" key="3">
    <source>
        <dbReference type="Proteomes" id="UP001372338"/>
    </source>
</evidence>
<comment type="caution">
    <text evidence="2">The sequence shown here is derived from an EMBL/GenBank/DDBJ whole genome shotgun (WGS) entry which is preliminary data.</text>
</comment>
<keyword evidence="3" id="KW-1185">Reference proteome</keyword>
<accession>A0AAN9EFE6</accession>
<dbReference type="AlphaFoldDB" id="A0AAN9EFE6"/>
<evidence type="ECO:0000313" key="2">
    <source>
        <dbReference type="EMBL" id="KAK7256243.1"/>
    </source>
</evidence>
<reference evidence="2 3" key="1">
    <citation type="submission" date="2024-01" db="EMBL/GenBank/DDBJ databases">
        <title>The genomes of 5 underutilized Papilionoideae crops provide insights into root nodulation and disease resistanc.</title>
        <authorList>
            <person name="Yuan L."/>
        </authorList>
    </citation>
    <scope>NUCLEOTIDE SEQUENCE [LARGE SCALE GENOMIC DNA]</scope>
    <source>
        <strain evidence="2">ZHUSHIDOU_FW_LH</strain>
        <tissue evidence="2">Leaf</tissue>
    </source>
</reference>
<dbReference type="EMBL" id="JAYWIO010000006">
    <property type="protein sequence ID" value="KAK7256243.1"/>
    <property type="molecule type" value="Genomic_DNA"/>
</dbReference>
<gene>
    <name evidence="2" type="ORF">RIF29_29682</name>
</gene>
<dbReference type="InterPro" id="IPR002156">
    <property type="entry name" value="RNaseH_domain"/>
</dbReference>
<dbReference type="GO" id="GO:0003676">
    <property type="term" value="F:nucleic acid binding"/>
    <property type="evidence" value="ECO:0007669"/>
    <property type="project" value="InterPro"/>
</dbReference>
<name>A0AAN9EFE6_CROPI</name>
<dbReference type="CDD" id="cd06222">
    <property type="entry name" value="RNase_H_like"/>
    <property type="match status" value="1"/>
</dbReference>